<dbReference type="EMBL" id="JARPOI010000009">
    <property type="protein sequence ID" value="KAJ9171780.1"/>
    <property type="molecule type" value="Genomic_DNA"/>
</dbReference>
<accession>A0ABQ9LW79</accession>
<feature type="compositionally biased region" description="Acidic residues" evidence="1">
    <location>
        <begin position="167"/>
        <end position="182"/>
    </location>
</feature>
<keyword evidence="2" id="KW-1133">Transmembrane helix</keyword>
<feature type="compositionally biased region" description="Acidic residues" evidence="1">
    <location>
        <begin position="264"/>
        <end position="277"/>
    </location>
</feature>
<keyword evidence="4" id="KW-1185">Reference proteome</keyword>
<dbReference type="Proteomes" id="UP001174677">
    <property type="component" value="Chromosome 9"/>
</dbReference>
<evidence type="ECO:0000313" key="4">
    <source>
        <dbReference type="Proteomes" id="UP001174677"/>
    </source>
</evidence>
<evidence type="ECO:0000256" key="2">
    <source>
        <dbReference type="SAM" id="Phobius"/>
    </source>
</evidence>
<evidence type="ECO:0000313" key="3">
    <source>
        <dbReference type="EMBL" id="KAJ9171780.1"/>
    </source>
</evidence>
<sequence>MEKRHGEQGKRKAQIVSGSGGDIGGLVVWGGALAFAGLAAAFALHKGRRRGANEMSSRRQKEDQTSQGLRFVLQTSCPSFHCNPCCASNGSTKMVATPIDSSEFVSTESLILRIVISNPSYELKNRIEDDSGEESPLLEITEGIKEKEALDAVKMGEQTSSVHFVEEKEENDDDDDQEEAETKEESPLVEINDVKKEEPIGSVKIYAEKTSSIHSVKEAEDDDKEYGQELAPVERIEVWRKVEAFDDAPKASEDMTSIMHPVEKEEEEEEEHGDEEYAIEKGKENSEATESSSTGSNEEEIWPVELVEALCNGLAIPHSYSWQLARNTEEDQTNKTEEYIHSDNSKINIINNCRDNYQTTQTSTFLKKEETLEFTGANDQPRRLTKWRYWVWHMLVH</sequence>
<feature type="region of interest" description="Disordered" evidence="1">
    <location>
        <begin position="249"/>
        <end position="300"/>
    </location>
</feature>
<reference evidence="3" key="1">
    <citation type="journal article" date="2023" name="Plant Biotechnol. J.">
        <title>Chromosome-level wild Hevea brasiliensis genome provides new tools for genomic-assisted breeding and valuable loci to elevate rubber yield.</title>
        <authorList>
            <person name="Cheng H."/>
            <person name="Song X."/>
            <person name="Hu Y."/>
            <person name="Wu T."/>
            <person name="Yang Q."/>
            <person name="An Z."/>
            <person name="Feng S."/>
            <person name="Deng Z."/>
            <person name="Wu W."/>
            <person name="Zeng X."/>
            <person name="Tu M."/>
            <person name="Wang X."/>
            <person name="Huang H."/>
        </authorList>
    </citation>
    <scope>NUCLEOTIDE SEQUENCE</scope>
    <source>
        <strain evidence="3">MT/VB/25A 57/8</strain>
    </source>
</reference>
<feature type="region of interest" description="Disordered" evidence="1">
    <location>
        <begin position="157"/>
        <end position="195"/>
    </location>
</feature>
<name>A0ABQ9LW79_HEVBR</name>
<keyword evidence="2" id="KW-0472">Membrane</keyword>
<keyword evidence="2" id="KW-0812">Transmembrane</keyword>
<proteinExistence type="predicted"/>
<protein>
    <submittedName>
        <fullName evidence="3">Uncharacterized protein</fullName>
    </submittedName>
</protein>
<feature type="transmembrane region" description="Helical" evidence="2">
    <location>
        <begin position="26"/>
        <end position="45"/>
    </location>
</feature>
<evidence type="ECO:0000256" key="1">
    <source>
        <dbReference type="SAM" id="MobiDB-lite"/>
    </source>
</evidence>
<organism evidence="3 4">
    <name type="scientific">Hevea brasiliensis</name>
    <name type="common">Para rubber tree</name>
    <name type="synonym">Siphonia brasiliensis</name>
    <dbReference type="NCBI Taxonomy" id="3981"/>
    <lineage>
        <taxon>Eukaryota</taxon>
        <taxon>Viridiplantae</taxon>
        <taxon>Streptophyta</taxon>
        <taxon>Embryophyta</taxon>
        <taxon>Tracheophyta</taxon>
        <taxon>Spermatophyta</taxon>
        <taxon>Magnoliopsida</taxon>
        <taxon>eudicotyledons</taxon>
        <taxon>Gunneridae</taxon>
        <taxon>Pentapetalae</taxon>
        <taxon>rosids</taxon>
        <taxon>fabids</taxon>
        <taxon>Malpighiales</taxon>
        <taxon>Euphorbiaceae</taxon>
        <taxon>Crotonoideae</taxon>
        <taxon>Micrandreae</taxon>
        <taxon>Hevea</taxon>
    </lineage>
</organism>
<comment type="caution">
    <text evidence="3">The sequence shown here is derived from an EMBL/GenBank/DDBJ whole genome shotgun (WGS) entry which is preliminary data.</text>
</comment>
<gene>
    <name evidence="3" type="ORF">P3X46_015097</name>
</gene>